<dbReference type="PROSITE" id="PS00482">
    <property type="entry name" value="DIHYDROOROTASE_1"/>
    <property type="match status" value="1"/>
</dbReference>
<evidence type="ECO:0000256" key="8">
    <source>
        <dbReference type="ARBA" id="ARBA00022723"/>
    </source>
</evidence>
<protein>
    <recommendedName>
        <fullName evidence="7">allantoinase</fullName>
        <ecNumber evidence="7">3.5.2.5</ecNumber>
    </recommendedName>
</protein>
<evidence type="ECO:0000256" key="3">
    <source>
        <dbReference type="ARBA" id="ARBA00004968"/>
    </source>
</evidence>
<evidence type="ECO:0000256" key="4">
    <source>
        <dbReference type="ARBA" id="ARBA00010286"/>
    </source>
</evidence>
<comment type="similarity">
    <text evidence="5">Belongs to the metallo-dependent hydrolases superfamily. Allantoinase family.</text>
</comment>
<comment type="subunit">
    <text evidence="6">Homotetramer.</text>
</comment>
<dbReference type="InterPro" id="IPR006680">
    <property type="entry name" value="Amidohydro-rel"/>
</dbReference>
<dbReference type="SUPFAM" id="SSF51556">
    <property type="entry name" value="Metallo-dependent hydrolases"/>
    <property type="match status" value="1"/>
</dbReference>
<dbReference type="InterPro" id="IPR017593">
    <property type="entry name" value="Allantoinase"/>
</dbReference>
<evidence type="ECO:0000256" key="5">
    <source>
        <dbReference type="ARBA" id="ARBA00010368"/>
    </source>
</evidence>
<organism evidence="13 14">
    <name type="scientific">Catenulispora pinistramenti</name>
    <dbReference type="NCBI Taxonomy" id="2705254"/>
    <lineage>
        <taxon>Bacteria</taxon>
        <taxon>Bacillati</taxon>
        <taxon>Actinomycetota</taxon>
        <taxon>Actinomycetes</taxon>
        <taxon>Catenulisporales</taxon>
        <taxon>Catenulisporaceae</taxon>
        <taxon>Catenulispora</taxon>
    </lineage>
</organism>
<dbReference type="SUPFAM" id="SSF51338">
    <property type="entry name" value="Composite domain of metallo-dependent hydrolases"/>
    <property type="match status" value="1"/>
</dbReference>
<evidence type="ECO:0000256" key="2">
    <source>
        <dbReference type="ARBA" id="ARBA00002368"/>
    </source>
</evidence>
<keyword evidence="8" id="KW-0479">Metal-binding</keyword>
<proteinExistence type="inferred from homology"/>
<evidence type="ECO:0000259" key="12">
    <source>
        <dbReference type="Pfam" id="PF01979"/>
    </source>
</evidence>
<dbReference type="NCBIfam" id="TIGR03178">
    <property type="entry name" value="allantoinase"/>
    <property type="match status" value="1"/>
</dbReference>
<evidence type="ECO:0000256" key="1">
    <source>
        <dbReference type="ARBA" id="ARBA00001947"/>
    </source>
</evidence>
<comment type="caution">
    <text evidence="13">The sequence shown here is derived from an EMBL/GenBank/DDBJ whole genome shotgun (WGS) entry which is preliminary data.</text>
</comment>
<dbReference type="GO" id="GO:0004038">
    <property type="term" value="F:allantoinase activity"/>
    <property type="evidence" value="ECO:0007669"/>
    <property type="project" value="UniProtKB-EC"/>
</dbReference>
<gene>
    <name evidence="13" type="primary">allB</name>
    <name evidence="13" type="ORF">KGQ19_09825</name>
</gene>
<comment type="function">
    <text evidence="2">Catalyzes the reversible cyclization of carbamoyl aspartate to dihydroorotate.</text>
</comment>
<dbReference type="InterPro" id="IPR011059">
    <property type="entry name" value="Metal-dep_hydrolase_composite"/>
</dbReference>
<dbReference type="Gene3D" id="3.20.20.140">
    <property type="entry name" value="Metal-dependent hydrolases"/>
    <property type="match status" value="1"/>
</dbReference>
<evidence type="ECO:0000256" key="7">
    <source>
        <dbReference type="ARBA" id="ARBA00012863"/>
    </source>
</evidence>
<dbReference type="InterPro" id="IPR050138">
    <property type="entry name" value="DHOase/Allantoinase_Hydrolase"/>
</dbReference>
<evidence type="ECO:0000256" key="6">
    <source>
        <dbReference type="ARBA" id="ARBA00011881"/>
    </source>
</evidence>
<feature type="domain" description="Amidohydrolase-related" evidence="12">
    <location>
        <begin position="79"/>
        <end position="454"/>
    </location>
</feature>
<feature type="region of interest" description="Disordered" evidence="11">
    <location>
        <begin position="1"/>
        <end position="20"/>
    </location>
</feature>
<evidence type="ECO:0000313" key="14">
    <source>
        <dbReference type="Proteomes" id="UP000730482"/>
    </source>
</evidence>
<dbReference type="PANTHER" id="PTHR43668">
    <property type="entry name" value="ALLANTOINASE"/>
    <property type="match status" value="1"/>
</dbReference>
<dbReference type="InterPro" id="IPR032466">
    <property type="entry name" value="Metal_Hydrolase"/>
</dbReference>
<accession>A0ABS5KM95</accession>
<sequence length="480" mass="50053">MPPDQNPPGQVNSARRAGAWSADRTGPLDLVIVARRVVSAAGASPGWVGVAEGRLAAVGPWTQPVPASRDVVRLADDEVLIPGLVDSHVHVNEPGRTAWEGFAHAGRAAAAGGVTTIVDMPLNSIPPTTTPEALALKRARAEGVVAVDTGFWGGAVPENLDRLHELTAAGVLGFKCFLADSGVEEFGHLDLAGLTRALTQTRALGVPLLVHAEDPAGLAAAPAPRGRDYRAFVASRPPEAEAAAVAQVAEAAAATGGWAHIVHVSSAPAVEVLRAAKARGVLATAETCPHYLYFSAEEVPDGGTEFKCCPPIRSREDREALWRGLADGALDCVTSDHSPCTDDLKLADAGDFGAAWGGISGLQLRLPVLWTAAAERGFTLSDLVRWACQAPARLAGIADRKGGIAEGLDADLVAFAPGAGLTVDTTRLHHRNSLSPYTDRALTGTVRRVWLRGQEMDLDGLAVNPASGLLLGHRRGPVRQ</sequence>
<name>A0ABS5KM95_9ACTN</name>
<comment type="pathway">
    <text evidence="3">Nitrogen metabolism; (S)-allantoin degradation; allantoate from (S)-allantoin: step 1/1.</text>
</comment>
<dbReference type="EMBL" id="JAAFYZ010000023">
    <property type="protein sequence ID" value="MBS2547170.1"/>
    <property type="molecule type" value="Genomic_DNA"/>
</dbReference>
<keyword evidence="9 13" id="KW-0378">Hydrolase</keyword>
<dbReference type="EC" id="3.5.2.5" evidence="7"/>
<evidence type="ECO:0000256" key="11">
    <source>
        <dbReference type="SAM" id="MobiDB-lite"/>
    </source>
</evidence>
<dbReference type="Proteomes" id="UP000730482">
    <property type="component" value="Unassembled WGS sequence"/>
</dbReference>
<evidence type="ECO:0000256" key="10">
    <source>
        <dbReference type="ARBA" id="ARBA00022833"/>
    </source>
</evidence>
<comment type="similarity">
    <text evidence="4">Belongs to the metallo-dependent hydrolases superfamily. DHOase family. Class I DHOase subfamily.</text>
</comment>
<keyword evidence="14" id="KW-1185">Reference proteome</keyword>
<dbReference type="Pfam" id="PF01979">
    <property type="entry name" value="Amidohydro_1"/>
    <property type="match status" value="1"/>
</dbReference>
<comment type="cofactor">
    <cofactor evidence="1">
        <name>Zn(2+)</name>
        <dbReference type="ChEBI" id="CHEBI:29105"/>
    </cofactor>
</comment>
<evidence type="ECO:0000313" key="13">
    <source>
        <dbReference type="EMBL" id="MBS2547170.1"/>
    </source>
</evidence>
<dbReference type="PANTHER" id="PTHR43668:SF2">
    <property type="entry name" value="ALLANTOINASE"/>
    <property type="match status" value="1"/>
</dbReference>
<dbReference type="InterPro" id="IPR002195">
    <property type="entry name" value="Dihydroorotase_CS"/>
</dbReference>
<keyword evidence="10" id="KW-0862">Zinc</keyword>
<reference evidence="13 14" key="1">
    <citation type="submission" date="2020-02" db="EMBL/GenBank/DDBJ databases">
        <title>Acidophilic actinobacteria isolated from forest soil.</title>
        <authorList>
            <person name="Golinska P."/>
        </authorList>
    </citation>
    <scope>NUCLEOTIDE SEQUENCE [LARGE SCALE GENOMIC DNA]</scope>
    <source>
        <strain evidence="13 14">NL8</strain>
    </source>
</reference>
<evidence type="ECO:0000256" key="9">
    <source>
        <dbReference type="ARBA" id="ARBA00022801"/>
    </source>
</evidence>